<sequence>MAKVTTIMMATRRALSAGSSQGPIKFISSLCTHDQLDFLQTFPVKLHPAVFITREQRERFFADMHFPHRIRSLQFSILALV</sequence>
<protein>
    <submittedName>
        <fullName evidence="1">Uncharacterized protein</fullName>
    </submittedName>
</protein>
<evidence type="ECO:0000313" key="1">
    <source>
        <dbReference type="EMBL" id="KAK7305873.1"/>
    </source>
</evidence>
<evidence type="ECO:0000313" key="2">
    <source>
        <dbReference type="Proteomes" id="UP001367508"/>
    </source>
</evidence>
<dbReference type="EMBL" id="JAYMYQ010000011">
    <property type="protein sequence ID" value="KAK7305873.1"/>
    <property type="molecule type" value="Genomic_DNA"/>
</dbReference>
<name>A0AAN9JVF9_CANGL</name>
<reference evidence="1 2" key="1">
    <citation type="submission" date="2024-01" db="EMBL/GenBank/DDBJ databases">
        <title>The genomes of 5 underutilized Papilionoideae crops provide insights into root nodulation and disease resistanc.</title>
        <authorList>
            <person name="Jiang F."/>
        </authorList>
    </citation>
    <scope>NUCLEOTIDE SEQUENCE [LARGE SCALE GENOMIC DNA]</scope>
    <source>
        <strain evidence="1">LVBAO_FW01</strain>
        <tissue evidence="1">Leaves</tissue>
    </source>
</reference>
<organism evidence="1 2">
    <name type="scientific">Canavalia gladiata</name>
    <name type="common">Sword bean</name>
    <name type="synonym">Dolichos gladiatus</name>
    <dbReference type="NCBI Taxonomy" id="3824"/>
    <lineage>
        <taxon>Eukaryota</taxon>
        <taxon>Viridiplantae</taxon>
        <taxon>Streptophyta</taxon>
        <taxon>Embryophyta</taxon>
        <taxon>Tracheophyta</taxon>
        <taxon>Spermatophyta</taxon>
        <taxon>Magnoliopsida</taxon>
        <taxon>eudicotyledons</taxon>
        <taxon>Gunneridae</taxon>
        <taxon>Pentapetalae</taxon>
        <taxon>rosids</taxon>
        <taxon>fabids</taxon>
        <taxon>Fabales</taxon>
        <taxon>Fabaceae</taxon>
        <taxon>Papilionoideae</taxon>
        <taxon>50 kb inversion clade</taxon>
        <taxon>NPAAA clade</taxon>
        <taxon>indigoferoid/millettioid clade</taxon>
        <taxon>Phaseoleae</taxon>
        <taxon>Canavalia</taxon>
    </lineage>
</organism>
<keyword evidence="2" id="KW-1185">Reference proteome</keyword>
<dbReference type="Proteomes" id="UP001367508">
    <property type="component" value="Unassembled WGS sequence"/>
</dbReference>
<gene>
    <name evidence="1" type="ORF">VNO77_43785</name>
</gene>
<accession>A0AAN9JVF9</accession>
<comment type="caution">
    <text evidence="1">The sequence shown here is derived from an EMBL/GenBank/DDBJ whole genome shotgun (WGS) entry which is preliminary data.</text>
</comment>
<dbReference type="AlphaFoldDB" id="A0AAN9JVF9"/>
<proteinExistence type="predicted"/>